<feature type="region of interest" description="SAW" evidence="5">
    <location>
        <begin position="491"/>
        <end position="564"/>
    </location>
</feature>
<keyword evidence="3" id="KW-0804">Transcription</keyword>
<evidence type="ECO:0000256" key="6">
    <source>
        <dbReference type="SAM" id="SignalP"/>
    </source>
</evidence>
<evidence type="ECO:0000256" key="1">
    <source>
        <dbReference type="ARBA" id="ARBA00004123"/>
    </source>
</evidence>
<feature type="short sequence motif" description="VHIID" evidence="5">
    <location>
        <begin position="308"/>
        <end position="312"/>
    </location>
</feature>
<comment type="similarity">
    <text evidence="5">Belongs to the GRAS family.</text>
</comment>
<keyword evidence="2" id="KW-0805">Transcription regulation</keyword>
<dbReference type="PANTHER" id="PTHR31636">
    <property type="entry name" value="OSJNBA0084A10.13 PROTEIN-RELATED"/>
    <property type="match status" value="1"/>
</dbReference>
<sequence>MHIFFFIYIFSSYWIQVPQLAMEDINMWLSICLNESVNHDFAIRRFCPARMDQEHGGGGGECQDQESVLDEMIELCSSDAAATKAPTCLASSEVDEFVDSFINMDQYQYDNEDQVSLEKHQSFDHFLVNDEDDTYAYTKRMMNDALGYVATAMEGEESEIYENITIAMEEGEIEMPCVEEAGLGIDKGLDLVHMLLACAEAVSCRDTQQAELLLGKIWALATPSGDSLQRVSYYFAEGLKCRLSLLSHNVFANGTLTTSTIAMDVPLISREDKLEAFQLLYQATPYMAFGFMAANETICQASQGKSSIHILDIGLEHTLQWPSLIRSLASRPEGPPKLRITGFIANEDNPKLQISINMLVLEARSLGIPLEFHIISEPATPSLLTKEKLNLRESEALFINSILRLHKYVKEGRCYLKELLQSIKELGPTALIVVEQDTNHNGPFFLGRFLESLHYYSAIFDSIEATVPRNSQHRMKIEKLHFGEEILNIVAYEGPERMERHERVDQWRRKLGRAGFQVMPLKCTSQVRMMLSVYDCDGYTLSCEKGTLLLGWKGRPIMMASAWKVASV</sequence>
<feature type="region of interest" description="VHIID" evidence="5">
    <location>
        <begin position="277"/>
        <end position="342"/>
    </location>
</feature>
<comment type="caution">
    <text evidence="7">The sequence shown here is derived from an EMBL/GenBank/DDBJ whole genome shotgun (WGS) entry which is preliminary data.</text>
</comment>
<dbReference type="InterPro" id="IPR005202">
    <property type="entry name" value="TF_GRAS"/>
</dbReference>
<evidence type="ECO:0000313" key="8">
    <source>
        <dbReference type="Proteomes" id="UP001497480"/>
    </source>
</evidence>
<feature type="chain" id="PRO_5043763211" description="DELLA protein RGL1" evidence="6">
    <location>
        <begin position="22"/>
        <end position="568"/>
    </location>
</feature>
<accession>A0AAV1W2J3</accession>
<dbReference type="Proteomes" id="UP001497480">
    <property type="component" value="Unassembled WGS sequence"/>
</dbReference>
<evidence type="ECO:0000256" key="2">
    <source>
        <dbReference type="ARBA" id="ARBA00023015"/>
    </source>
</evidence>
<evidence type="ECO:0000256" key="3">
    <source>
        <dbReference type="ARBA" id="ARBA00023163"/>
    </source>
</evidence>
<gene>
    <name evidence="7" type="ORF">LLUT_LOCUS4739</name>
</gene>
<evidence type="ECO:0000256" key="5">
    <source>
        <dbReference type="PROSITE-ProRule" id="PRU01191"/>
    </source>
</evidence>
<evidence type="ECO:0000313" key="7">
    <source>
        <dbReference type="EMBL" id="CAL0303679.1"/>
    </source>
</evidence>
<dbReference type="EMBL" id="CAXHTB010000003">
    <property type="protein sequence ID" value="CAL0303679.1"/>
    <property type="molecule type" value="Genomic_DNA"/>
</dbReference>
<reference evidence="7 8" key="1">
    <citation type="submission" date="2024-03" db="EMBL/GenBank/DDBJ databases">
        <authorList>
            <person name="Martinez-Hernandez J."/>
        </authorList>
    </citation>
    <scope>NUCLEOTIDE SEQUENCE [LARGE SCALE GENOMIC DNA]</scope>
</reference>
<evidence type="ECO:0008006" key="9">
    <source>
        <dbReference type="Google" id="ProtNLM"/>
    </source>
</evidence>
<feature type="region of interest" description="PFYRE" evidence="5">
    <location>
        <begin position="397"/>
        <end position="488"/>
    </location>
</feature>
<dbReference type="GO" id="GO:0005634">
    <property type="term" value="C:nucleus"/>
    <property type="evidence" value="ECO:0007669"/>
    <property type="project" value="UniProtKB-SubCell"/>
</dbReference>
<feature type="short sequence motif" description="LxCxE motif" evidence="5">
    <location>
        <begin position="196"/>
        <end position="200"/>
    </location>
</feature>
<comment type="caution">
    <text evidence="5">Lacks conserved residue(s) required for the propagation of feature annotation.</text>
</comment>
<keyword evidence="8" id="KW-1185">Reference proteome</keyword>
<dbReference type="AlphaFoldDB" id="A0AAV1W2J3"/>
<dbReference type="Pfam" id="PF03514">
    <property type="entry name" value="GRAS"/>
    <property type="match status" value="1"/>
</dbReference>
<keyword evidence="4" id="KW-0539">Nucleus</keyword>
<name>A0AAV1W2J3_LUPLU</name>
<comment type="subcellular location">
    <subcellularLocation>
        <location evidence="1">Nucleus</location>
    </subcellularLocation>
</comment>
<organism evidence="7 8">
    <name type="scientific">Lupinus luteus</name>
    <name type="common">European yellow lupine</name>
    <dbReference type="NCBI Taxonomy" id="3873"/>
    <lineage>
        <taxon>Eukaryota</taxon>
        <taxon>Viridiplantae</taxon>
        <taxon>Streptophyta</taxon>
        <taxon>Embryophyta</taxon>
        <taxon>Tracheophyta</taxon>
        <taxon>Spermatophyta</taxon>
        <taxon>Magnoliopsida</taxon>
        <taxon>eudicotyledons</taxon>
        <taxon>Gunneridae</taxon>
        <taxon>Pentapetalae</taxon>
        <taxon>rosids</taxon>
        <taxon>fabids</taxon>
        <taxon>Fabales</taxon>
        <taxon>Fabaceae</taxon>
        <taxon>Papilionoideae</taxon>
        <taxon>50 kb inversion clade</taxon>
        <taxon>genistoids sensu lato</taxon>
        <taxon>core genistoids</taxon>
        <taxon>Genisteae</taxon>
        <taxon>Lupinus</taxon>
    </lineage>
</organism>
<evidence type="ECO:0000256" key="4">
    <source>
        <dbReference type="ARBA" id="ARBA00023242"/>
    </source>
</evidence>
<protein>
    <recommendedName>
        <fullName evidence="9">DELLA protein RGL1</fullName>
    </recommendedName>
</protein>
<feature type="signal peptide" evidence="6">
    <location>
        <begin position="1"/>
        <end position="21"/>
    </location>
</feature>
<dbReference type="PROSITE" id="PS50985">
    <property type="entry name" value="GRAS"/>
    <property type="match status" value="1"/>
</dbReference>
<proteinExistence type="inferred from homology"/>
<keyword evidence="6" id="KW-0732">Signal</keyword>